<evidence type="ECO:0000256" key="1">
    <source>
        <dbReference type="SAM" id="MobiDB-lite"/>
    </source>
</evidence>
<dbReference type="KEGG" id="dpl:KGM_212466"/>
<evidence type="ECO:0000313" key="2">
    <source>
        <dbReference type="EMBL" id="OWR53874.1"/>
    </source>
</evidence>
<dbReference type="Proteomes" id="UP000007151">
    <property type="component" value="Unassembled WGS sequence"/>
</dbReference>
<reference evidence="2 3" key="1">
    <citation type="journal article" date="2011" name="Cell">
        <title>The monarch butterfly genome yields insights into long-distance migration.</title>
        <authorList>
            <person name="Zhan S."/>
            <person name="Merlin C."/>
            <person name="Boore J.L."/>
            <person name="Reppert S.M."/>
        </authorList>
    </citation>
    <scope>NUCLEOTIDE SEQUENCE [LARGE SCALE GENOMIC DNA]</scope>
    <source>
        <strain evidence="2">F-2</strain>
    </source>
</reference>
<name>A0A212FJH0_DANPL</name>
<proteinExistence type="predicted"/>
<gene>
    <name evidence="2" type="ORF">KGM_212466</name>
</gene>
<evidence type="ECO:0000313" key="3">
    <source>
        <dbReference type="Proteomes" id="UP000007151"/>
    </source>
</evidence>
<protein>
    <submittedName>
        <fullName evidence="2">Uncharacterized protein</fullName>
    </submittedName>
</protein>
<sequence>MAAGSKTSTGSPCSDMCVLPCICIEVDACCPATEADEIVSGVPRSCYHLLYLPARGSAIKMLGFERSSSPRFLRKKKPAPPTASSTQPRLEVEGTEADIRQSIPAFADNGPRPSSPRRGFN</sequence>
<organism evidence="2 3">
    <name type="scientific">Danaus plexippus plexippus</name>
    <dbReference type="NCBI Taxonomy" id="278856"/>
    <lineage>
        <taxon>Eukaryota</taxon>
        <taxon>Metazoa</taxon>
        <taxon>Ecdysozoa</taxon>
        <taxon>Arthropoda</taxon>
        <taxon>Hexapoda</taxon>
        <taxon>Insecta</taxon>
        <taxon>Pterygota</taxon>
        <taxon>Neoptera</taxon>
        <taxon>Endopterygota</taxon>
        <taxon>Lepidoptera</taxon>
        <taxon>Glossata</taxon>
        <taxon>Ditrysia</taxon>
        <taxon>Papilionoidea</taxon>
        <taxon>Nymphalidae</taxon>
        <taxon>Danainae</taxon>
        <taxon>Danaini</taxon>
        <taxon>Danaina</taxon>
        <taxon>Danaus</taxon>
        <taxon>Danaus</taxon>
    </lineage>
</organism>
<feature type="region of interest" description="Disordered" evidence="1">
    <location>
        <begin position="70"/>
        <end position="121"/>
    </location>
</feature>
<accession>A0A212FJH0</accession>
<dbReference type="AlphaFoldDB" id="A0A212FJH0"/>
<keyword evidence="3" id="KW-1185">Reference proteome</keyword>
<dbReference type="EMBL" id="AGBW02008269">
    <property type="protein sequence ID" value="OWR53874.1"/>
    <property type="molecule type" value="Genomic_DNA"/>
</dbReference>
<comment type="caution">
    <text evidence="2">The sequence shown here is derived from an EMBL/GenBank/DDBJ whole genome shotgun (WGS) entry which is preliminary data.</text>
</comment>
<dbReference type="InParanoid" id="A0A212FJH0"/>